<dbReference type="InterPro" id="IPR010921">
    <property type="entry name" value="Trp_repressor/repl_initiator"/>
</dbReference>
<dbReference type="InterPro" id="IPR009061">
    <property type="entry name" value="DNA-bd_dom_put_sf"/>
</dbReference>
<evidence type="ECO:0000259" key="1">
    <source>
        <dbReference type="PROSITE" id="PS51702"/>
    </source>
</evidence>
<keyword evidence="3" id="KW-1185">Reference proteome</keyword>
<dbReference type="SUPFAM" id="SSF48295">
    <property type="entry name" value="TrpR-like"/>
    <property type="match status" value="1"/>
</dbReference>
<name>S7TFQ2_9BACT</name>
<dbReference type="eggNOG" id="COG2801">
    <property type="taxonomic scope" value="Bacteria"/>
</dbReference>
<protein>
    <submittedName>
        <fullName evidence="2">Transposase-like Mu</fullName>
    </submittedName>
</protein>
<accession>S7TFQ2</accession>
<dbReference type="PATRIC" id="fig|1121439.3.peg.299"/>
<dbReference type="Proteomes" id="UP000014975">
    <property type="component" value="Unassembled WGS sequence"/>
</dbReference>
<dbReference type="EMBL" id="ATHI01000003">
    <property type="protein sequence ID" value="EPR35571.1"/>
    <property type="molecule type" value="Genomic_DNA"/>
</dbReference>
<reference evidence="2 3" key="1">
    <citation type="journal article" date="2013" name="Genome Announc.">
        <title>Draft genome sequences for three mercury-methylating, sulfate-reducing bacteria.</title>
        <authorList>
            <person name="Brown S.D."/>
            <person name="Hurt R.A.Jr."/>
            <person name="Gilmour C.C."/>
            <person name="Elias D.A."/>
        </authorList>
    </citation>
    <scope>NUCLEOTIDE SEQUENCE [LARGE SCALE GENOMIC DNA]</scope>
    <source>
        <strain evidence="2 3">DSM 16529</strain>
    </source>
</reference>
<dbReference type="GO" id="GO:0043565">
    <property type="term" value="F:sequence-specific DNA binding"/>
    <property type="evidence" value="ECO:0007669"/>
    <property type="project" value="InterPro"/>
</dbReference>
<comment type="caution">
    <text evidence="2">The sequence shown here is derived from an EMBL/GenBank/DDBJ whole genome shotgun (WGS) entry which is preliminary data.</text>
</comment>
<sequence length="701" mass="78445">MSVDVRLIADALDISVQAVHKRALRESWPFTEATCRGGRKRLFDAASLPAEVQRALAIHEARQSVEIATSTPSNLPAPAAQVPAETRALVAAVREDATDVHVGMLVSMDEGDARRRSEEAMRRYRMIEPLLSFPPRAKGRREKAEVLAEAHGVSTPTLYRWEKQYRQGGITALMDKVRTDRGQARTLISQKWETMAAGSGIRREKLAEIAEEMSLAVRGLWAQANTSVRQVQNLAKPVLYRLSVAAGMPEAVAKRCCNVPRKFVEAERRYSMIATYKRDAKKFYDTHQTPIYRTRENYAPGDVVFGDVSPCDIPVLRPDGKLAWARLIVWQDAATNMIHVTGYLPNKGTGVRREHVALSFASMCAHSPWGMPKRLYLDNGSEYSWTEMLDAWRELAVFSGGVFGGVQLNSDEGRIIRSQPFKPRAKNLEGIFSALAWHLGWHPLYAGGNRIVKRTRRLGKAPEATPLEDLKQFFADAIPYYHATPQGGDHMKGRSPVQVLSEWTERGWRKMVADEGALMLAFSDRSERVVTAGTVSAGGWRYYHEKLHQYDGEKLLVRHPRHDPVCSYVFKESRLLCVARPMPVYDMADPQGAKYAGKLAQEARKAVQIMKGEVAWLEPRELMREFAELAGVREAIEATDIGAGRISVVDPEVQALCDNRHKAAEQTLAIAAKSQDAEKLSLNRWGVKEDPAVEALRAQGW</sequence>
<dbReference type="AlphaFoldDB" id="S7TFQ2"/>
<dbReference type="InterPro" id="IPR003314">
    <property type="entry name" value="Mu-type_HTH"/>
</dbReference>
<organism evidence="2 3">
    <name type="scientific">Alkalidesulfovibrio alkalitolerans DSM 16529</name>
    <dbReference type="NCBI Taxonomy" id="1121439"/>
    <lineage>
        <taxon>Bacteria</taxon>
        <taxon>Pseudomonadati</taxon>
        <taxon>Thermodesulfobacteriota</taxon>
        <taxon>Desulfovibrionia</taxon>
        <taxon>Desulfovibrionales</taxon>
        <taxon>Desulfovibrionaceae</taxon>
        <taxon>Alkalidesulfovibrio</taxon>
    </lineage>
</organism>
<dbReference type="OrthoDB" id="9794201at2"/>
<evidence type="ECO:0000313" key="2">
    <source>
        <dbReference type="EMBL" id="EPR35571.1"/>
    </source>
</evidence>
<dbReference type="RefSeq" id="WP_020885798.1">
    <property type="nucleotide sequence ID" value="NZ_ATHI01000003.1"/>
</dbReference>
<dbReference type="InterPro" id="IPR015378">
    <property type="entry name" value="Transposase-like_Mu_C"/>
</dbReference>
<dbReference type="PROSITE" id="PS51702">
    <property type="entry name" value="HTH_MU"/>
    <property type="match status" value="1"/>
</dbReference>
<dbReference type="STRING" id="1121439.dsat_1912"/>
<proteinExistence type="predicted"/>
<dbReference type="InterPro" id="IPR012337">
    <property type="entry name" value="RNaseH-like_sf"/>
</dbReference>
<dbReference type="Gene3D" id="1.10.10.10">
    <property type="entry name" value="Winged helix-like DNA-binding domain superfamily/Winged helix DNA-binding domain"/>
    <property type="match status" value="1"/>
</dbReference>
<dbReference type="InterPro" id="IPR036388">
    <property type="entry name" value="WH-like_DNA-bd_sf"/>
</dbReference>
<gene>
    <name evidence="2" type="ORF">dsat_1912</name>
</gene>
<dbReference type="Gene3D" id="3.30.420.10">
    <property type="entry name" value="Ribonuclease H-like superfamily/Ribonuclease H"/>
    <property type="match status" value="1"/>
</dbReference>
<dbReference type="InterPro" id="IPR036397">
    <property type="entry name" value="RNaseH_sf"/>
</dbReference>
<dbReference type="SUPFAM" id="SSF53098">
    <property type="entry name" value="Ribonuclease H-like"/>
    <property type="match status" value="1"/>
</dbReference>
<dbReference type="SUPFAM" id="SSF46955">
    <property type="entry name" value="Putative DNA-binding domain"/>
    <property type="match status" value="1"/>
</dbReference>
<evidence type="ECO:0000313" key="3">
    <source>
        <dbReference type="Proteomes" id="UP000014975"/>
    </source>
</evidence>
<dbReference type="Pfam" id="PF09299">
    <property type="entry name" value="Mu-transpos_C"/>
    <property type="match status" value="1"/>
</dbReference>
<feature type="domain" description="HTH Mu-type" evidence="1">
    <location>
        <begin position="1"/>
        <end position="64"/>
    </location>
</feature>